<dbReference type="InterPro" id="IPR011990">
    <property type="entry name" value="TPR-like_helical_dom_sf"/>
</dbReference>
<organism evidence="2 3">
    <name type="scientific">Colwellia chukchiensis</name>
    <dbReference type="NCBI Taxonomy" id="641665"/>
    <lineage>
        <taxon>Bacteria</taxon>
        <taxon>Pseudomonadati</taxon>
        <taxon>Pseudomonadota</taxon>
        <taxon>Gammaproteobacteria</taxon>
        <taxon>Alteromonadales</taxon>
        <taxon>Colwelliaceae</taxon>
        <taxon>Colwellia</taxon>
    </lineage>
</organism>
<evidence type="ECO:0000313" key="3">
    <source>
        <dbReference type="Proteomes" id="UP000199297"/>
    </source>
</evidence>
<keyword evidence="3" id="KW-1185">Reference proteome</keyword>
<dbReference type="PROSITE" id="PS50293">
    <property type="entry name" value="TPR_REGION"/>
    <property type="match status" value="1"/>
</dbReference>
<dbReference type="STRING" id="641665.GCA_002104455_03071"/>
<accession>A0A1H7M5G1</accession>
<dbReference type="PROSITE" id="PS50005">
    <property type="entry name" value="TPR"/>
    <property type="match status" value="1"/>
</dbReference>
<gene>
    <name evidence="2" type="ORF">SAMN05216262_105103</name>
</gene>
<sequence>MLILSVVGSCPAQSLQVNSLINLSEIAPKRALAEIEQQLAQPEITNSERAMLTSLKADTAYYLDQPDLILAAAKFALASNLLNPRWQVKTLITMARGYEQMKDYKQYLATAEDAVRKSDQFDLKILKAAALIERATAIALFDDFEKSSADLALANRYLMALPDNFTKGVMQERYTGALRLLSRFEDAIASQQKSINIFQQTQSVHFLSISHYNLGRVYESIGDVKSAIKQMERSYQLAQEDNNKLNQAFSLSRLASYQFKLNQTVEAKNTLNKAIQVADESPSFKVQFLARKDLAVLTCSNNVNLACQEALTHAISFAEKYRMSVDRSELMQKLANVYFQNTQYQLAYQTLKQAIALR</sequence>
<evidence type="ECO:0000313" key="2">
    <source>
        <dbReference type="EMBL" id="SEL06362.1"/>
    </source>
</evidence>
<dbReference type="SMART" id="SM00028">
    <property type="entry name" value="TPR"/>
    <property type="match status" value="4"/>
</dbReference>
<keyword evidence="1" id="KW-0802">TPR repeat</keyword>
<evidence type="ECO:0000256" key="1">
    <source>
        <dbReference type="PROSITE-ProRule" id="PRU00339"/>
    </source>
</evidence>
<proteinExistence type="predicted"/>
<dbReference type="RefSeq" id="WP_085284598.1">
    <property type="nucleotide sequence ID" value="NZ_NBOC01000006.1"/>
</dbReference>
<dbReference type="Proteomes" id="UP000199297">
    <property type="component" value="Unassembled WGS sequence"/>
</dbReference>
<dbReference type="EMBL" id="FOBI01000005">
    <property type="protein sequence ID" value="SEL06362.1"/>
    <property type="molecule type" value="Genomic_DNA"/>
</dbReference>
<name>A0A1H7M5G1_9GAMM</name>
<feature type="repeat" description="TPR" evidence="1">
    <location>
        <begin position="208"/>
        <end position="241"/>
    </location>
</feature>
<dbReference type="SUPFAM" id="SSF48452">
    <property type="entry name" value="TPR-like"/>
    <property type="match status" value="1"/>
</dbReference>
<protein>
    <submittedName>
        <fullName evidence="2">Tetratricopeptide repeat-containing protein</fullName>
    </submittedName>
</protein>
<dbReference type="Pfam" id="PF13424">
    <property type="entry name" value="TPR_12"/>
    <property type="match status" value="1"/>
</dbReference>
<dbReference type="Gene3D" id="1.25.40.10">
    <property type="entry name" value="Tetratricopeptide repeat domain"/>
    <property type="match status" value="1"/>
</dbReference>
<reference evidence="3" key="1">
    <citation type="submission" date="2016-10" db="EMBL/GenBank/DDBJ databases">
        <authorList>
            <person name="Varghese N."/>
            <person name="Submissions S."/>
        </authorList>
    </citation>
    <scope>NUCLEOTIDE SEQUENCE [LARGE SCALE GENOMIC DNA]</scope>
    <source>
        <strain evidence="3">CGMCC 1.9127</strain>
    </source>
</reference>
<dbReference type="InterPro" id="IPR019734">
    <property type="entry name" value="TPR_rpt"/>
</dbReference>
<dbReference type="AlphaFoldDB" id="A0A1H7M5G1"/>